<dbReference type="SUPFAM" id="SSF52821">
    <property type="entry name" value="Rhodanese/Cell cycle control phosphatase"/>
    <property type="match status" value="1"/>
</dbReference>
<dbReference type="InterPro" id="IPR001307">
    <property type="entry name" value="Thiosulphate_STrfase_CS"/>
</dbReference>
<keyword evidence="7" id="KW-1185">Reference proteome</keyword>
<organism evidence="6 7">
    <name type="scientific">Vulcanimicrobium alpinum</name>
    <dbReference type="NCBI Taxonomy" id="3016050"/>
    <lineage>
        <taxon>Bacteria</taxon>
        <taxon>Bacillati</taxon>
        <taxon>Vulcanimicrobiota</taxon>
        <taxon>Vulcanimicrobiia</taxon>
        <taxon>Vulcanimicrobiales</taxon>
        <taxon>Vulcanimicrobiaceae</taxon>
        <taxon>Vulcanimicrobium</taxon>
    </lineage>
</organism>
<dbReference type="GO" id="GO:0004792">
    <property type="term" value="F:thiosulfate-cyanide sulfurtransferase activity"/>
    <property type="evidence" value="ECO:0007669"/>
    <property type="project" value="InterPro"/>
</dbReference>
<evidence type="ECO:0000313" key="7">
    <source>
        <dbReference type="Proteomes" id="UP001317532"/>
    </source>
</evidence>
<dbReference type="SMART" id="SM00450">
    <property type="entry name" value="RHOD"/>
    <property type="match status" value="1"/>
</dbReference>
<dbReference type="Gene3D" id="3.40.250.10">
    <property type="entry name" value="Rhodanese-like domain"/>
    <property type="match status" value="1"/>
</dbReference>
<keyword evidence="3" id="KW-0804">Transcription</keyword>
<evidence type="ECO:0000259" key="5">
    <source>
        <dbReference type="PROSITE" id="PS50987"/>
    </source>
</evidence>
<dbReference type="PROSITE" id="PS00380">
    <property type="entry name" value="RHODANESE_1"/>
    <property type="match status" value="1"/>
</dbReference>
<dbReference type="PROSITE" id="PS50987">
    <property type="entry name" value="HTH_ARSR_2"/>
    <property type="match status" value="1"/>
</dbReference>
<evidence type="ECO:0000256" key="2">
    <source>
        <dbReference type="ARBA" id="ARBA00023125"/>
    </source>
</evidence>
<dbReference type="InterPro" id="IPR011991">
    <property type="entry name" value="ArsR-like_HTH"/>
</dbReference>
<feature type="domain" description="HTH arsR-type" evidence="5">
    <location>
        <begin position="8"/>
        <end position="102"/>
    </location>
</feature>
<dbReference type="KEGG" id="vab:WPS_14290"/>
<feature type="domain" description="Rhodanese" evidence="4">
    <location>
        <begin position="131"/>
        <end position="214"/>
    </location>
</feature>
<dbReference type="InterPro" id="IPR036390">
    <property type="entry name" value="WH_DNA-bd_sf"/>
</dbReference>
<evidence type="ECO:0000313" key="6">
    <source>
        <dbReference type="EMBL" id="BDE06153.1"/>
    </source>
</evidence>
<reference evidence="6 7" key="1">
    <citation type="journal article" date="2022" name="ISME Commun">
        <title>Vulcanimicrobium alpinus gen. nov. sp. nov., the first cultivated representative of the candidate phylum 'Eremiobacterota', is a metabolically versatile aerobic anoxygenic phototroph.</title>
        <authorList>
            <person name="Yabe S."/>
            <person name="Muto K."/>
            <person name="Abe K."/>
            <person name="Yokota A."/>
            <person name="Staudigel H."/>
            <person name="Tebo B.M."/>
        </authorList>
    </citation>
    <scope>NUCLEOTIDE SEQUENCE [LARGE SCALE GENOMIC DNA]</scope>
    <source>
        <strain evidence="6 7">WC8-2</strain>
    </source>
</reference>
<dbReference type="CDD" id="cd00090">
    <property type="entry name" value="HTH_ARSR"/>
    <property type="match status" value="1"/>
</dbReference>
<dbReference type="Pfam" id="PF00581">
    <property type="entry name" value="Rhodanese"/>
    <property type="match status" value="1"/>
</dbReference>
<dbReference type="GO" id="GO:0003677">
    <property type="term" value="F:DNA binding"/>
    <property type="evidence" value="ECO:0007669"/>
    <property type="project" value="UniProtKB-KW"/>
</dbReference>
<dbReference type="Gene3D" id="1.10.10.10">
    <property type="entry name" value="Winged helix-like DNA-binding domain superfamily/Winged helix DNA-binding domain"/>
    <property type="match status" value="1"/>
</dbReference>
<dbReference type="InterPro" id="IPR001763">
    <property type="entry name" value="Rhodanese-like_dom"/>
</dbReference>
<dbReference type="EMBL" id="AP025523">
    <property type="protein sequence ID" value="BDE06153.1"/>
    <property type="molecule type" value="Genomic_DNA"/>
</dbReference>
<keyword evidence="1" id="KW-0805">Transcription regulation</keyword>
<dbReference type="Pfam" id="PF01022">
    <property type="entry name" value="HTH_5"/>
    <property type="match status" value="1"/>
</dbReference>
<dbReference type="AlphaFoldDB" id="A0AAN1XVE0"/>
<evidence type="ECO:0000256" key="3">
    <source>
        <dbReference type="ARBA" id="ARBA00023163"/>
    </source>
</evidence>
<gene>
    <name evidence="6" type="ORF">WPS_14290</name>
</gene>
<name>A0AAN1XVE0_UNVUL</name>
<dbReference type="Proteomes" id="UP001317532">
    <property type="component" value="Chromosome"/>
</dbReference>
<keyword evidence="2" id="KW-0238">DNA-binding</keyword>
<dbReference type="GO" id="GO:0003700">
    <property type="term" value="F:DNA-binding transcription factor activity"/>
    <property type="evidence" value="ECO:0007669"/>
    <property type="project" value="InterPro"/>
</dbReference>
<dbReference type="NCBIfam" id="NF033788">
    <property type="entry name" value="HTH_metalloreg"/>
    <property type="match status" value="1"/>
</dbReference>
<dbReference type="InterPro" id="IPR036873">
    <property type="entry name" value="Rhodanese-like_dom_sf"/>
</dbReference>
<dbReference type="CDD" id="cd00158">
    <property type="entry name" value="RHOD"/>
    <property type="match status" value="1"/>
</dbReference>
<protein>
    <submittedName>
        <fullName evidence="6">ArsR family transcriptional regulator</fullName>
    </submittedName>
</protein>
<evidence type="ECO:0000259" key="4">
    <source>
        <dbReference type="PROSITE" id="PS50206"/>
    </source>
</evidence>
<sequence length="218" mass="23610">MKTSHRERKTLLYTEAAKVGIALGSPIRLELLELLAQRERSVEDIAGEADLGIPNASRHLAVLARAHLVRRRRDGNRIFYRTIPGLSPGLLRSLRDTAIGTNPVLATVLGADFLVAGDADAAMRTAVARGRAGHAVLVDVRPRAEFETAHLPGAVSVPLQHIVSRGSRPRLPRDRELLVYCRGAFCAWADEAATVLRRRGFNANVLPLGPSEIANIGA</sequence>
<dbReference type="PANTHER" id="PTHR43132">
    <property type="entry name" value="ARSENICAL RESISTANCE OPERON REPRESSOR ARSR-RELATED"/>
    <property type="match status" value="1"/>
</dbReference>
<dbReference type="SMART" id="SM00418">
    <property type="entry name" value="HTH_ARSR"/>
    <property type="match status" value="1"/>
</dbReference>
<dbReference type="InterPro" id="IPR036388">
    <property type="entry name" value="WH-like_DNA-bd_sf"/>
</dbReference>
<dbReference type="PANTHER" id="PTHR43132:SF8">
    <property type="entry name" value="HTH-TYPE TRANSCRIPTIONAL REGULATOR KMTR"/>
    <property type="match status" value="1"/>
</dbReference>
<dbReference type="PROSITE" id="PS50206">
    <property type="entry name" value="RHODANESE_3"/>
    <property type="match status" value="1"/>
</dbReference>
<dbReference type="InterPro" id="IPR001845">
    <property type="entry name" value="HTH_ArsR_DNA-bd_dom"/>
</dbReference>
<dbReference type="SUPFAM" id="SSF46785">
    <property type="entry name" value="Winged helix' DNA-binding domain"/>
    <property type="match status" value="1"/>
</dbReference>
<proteinExistence type="predicted"/>
<accession>A0AAN1XVE0</accession>
<evidence type="ECO:0000256" key="1">
    <source>
        <dbReference type="ARBA" id="ARBA00023015"/>
    </source>
</evidence>
<dbReference type="InterPro" id="IPR051011">
    <property type="entry name" value="Metal_resp_trans_reg"/>
</dbReference>